<dbReference type="AlphaFoldDB" id="T1D926"/>
<gene>
    <name evidence="3" type="ORF">B1A_02584</name>
</gene>
<feature type="non-terminal residue" evidence="3">
    <location>
        <position position="161"/>
    </location>
</feature>
<proteinExistence type="predicted"/>
<comment type="caution">
    <text evidence="3">The sequence shown here is derived from an EMBL/GenBank/DDBJ whole genome shotgun (WGS) entry which is preliminary data.</text>
</comment>
<organism evidence="3">
    <name type="scientific">mine drainage metagenome</name>
    <dbReference type="NCBI Taxonomy" id="410659"/>
    <lineage>
        <taxon>unclassified sequences</taxon>
        <taxon>metagenomes</taxon>
        <taxon>ecological metagenomes</taxon>
    </lineage>
</organism>
<dbReference type="EMBL" id="AUZX01001919">
    <property type="protein sequence ID" value="EQD77929.1"/>
    <property type="molecule type" value="Genomic_DNA"/>
</dbReference>
<reference evidence="3" key="2">
    <citation type="journal article" date="2014" name="ISME J.">
        <title>Microbial stratification in low pH oxic and suboxic macroscopic growths along an acid mine drainage.</title>
        <authorList>
            <person name="Mendez-Garcia C."/>
            <person name="Mesa V."/>
            <person name="Sprenger R.R."/>
            <person name="Richter M."/>
            <person name="Diez M.S."/>
            <person name="Solano J."/>
            <person name="Bargiela R."/>
            <person name="Golyshina O.V."/>
            <person name="Manteca A."/>
            <person name="Ramos J.L."/>
            <person name="Gallego J.R."/>
            <person name="Llorente I."/>
            <person name="Martins Dos Santos V.A."/>
            <person name="Jensen O.N."/>
            <person name="Pelaez A.I."/>
            <person name="Sanchez J."/>
            <person name="Ferrer M."/>
        </authorList>
    </citation>
    <scope>NUCLEOTIDE SEQUENCE</scope>
</reference>
<sequence>VRFRVKIKNSANFIYYFTKSQPYYDQIKALSIESTIQNFNGEKFSNMYVPYSIPEDQLLIANFIESKTSKIDSLISKLQKMIELLKEKRQAIITHAVTKGLDPNVPMKDSGVEWIGEIPGNTWKLVRLKHICKLAYGDSLPSEDRIAGEFPVFGSNGIIDY</sequence>
<name>T1D926_9ZZZZ</name>
<dbReference type="PANTHER" id="PTHR43140">
    <property type="entry name" value="TYPE-1 RESTRICTION ENZYME ECOKI SPECIFICITY PROTEIN"/>
    <property type="match status" value="1"/>
</dbReference>
<dbReference type="Gene3D" id="1.10.287.1120">
    <property type="entry name" value="Bipartite methylase S protein"/>
    <property type="match status" value="1"/>
</dbReference>
<keyword evidence="2" id="KW-0238">DNA-binding</keyword>
<evidence type="ECO:0000313" key="3">
    <source>
        <dbReference type="EMBL" id="EQD77929.1"/>
    </source>
</evidence>
<dbReference type="SUPFAM" id="SSF116734">
    <property type="entry name" value="DNA methylase specificity domain"/>
    <property type="match status" value="2"/>
</dbReference>
<evidence type="ECO:0000256" key="1">
    <source>
        <dbReference type="ARBA" id="ARBA00022747"/>
    </source>
</evidence>
<reference evidence="3" key="1">
    <citation type="submission" date="2013-08" db="EMBL/GenBank/DDBJ databases">
        <authorList>
            <person name="Mendez C."/>
            <person name="Richter M."/>
            <person name="Ferrer M."/>
            <person name="Sanchez J."/>
        </authorList>
    </citation>
    <scope>NUCLEOTIDE SEQUENCE</scope>
</reference>
<dbReference type="InterPro" id="IPR051212">
    <property type="entry name" value="Type-I_RE_S_subunit"/>
</dbReference>
<dbReference type="PANTHER" id="PTHR43140:SF1">
    <property type="entry name" value="TYPE I RESTRICTION ENZYME ECOKI SPECIFICITY SUBUNIT"/>
    <property type="match status" value="1"/>
</dbReference>
<dbReference type="InterPro" id="IPR044946">
    <property type="entry name" value="Restrct_endonuc_typeI_TRD_sf"/>
</dbReference>
<feature type="non-terminal residue" evidence="3">
    <location>
        <position position="1"/>
    </location>
</feature>
<dbReference type="Gene3D" id="3.90.220.20">
    <property type="entry name" value="DNA methylase specificity domains"/>
    <property type="match status" value="1"/>
</dbReference>
<protein>
    <submittedName>
        <fullName evidence="3">Type I restriction-modification system, S subunit</fullName>
    </submittedName>
</protein>
<dbReference type="GO" id="GO:0003677">
    <property type="term" value="F:DNA binding"/>
    <property type="evidence" value="ECO:0007669"/>
    <property type="project" value="UniProtKB-KW"/>
</dbReference>
<accession>T1D926</accession>
<dbReference type="GO" id="GO:0009307">
    <property type="term" value="P:DNA restriction-modification system"/>
    <property type="evidence" value="ECO:0007669"/>
    <property type="project" value="UniProtKB-KW"/>
</dbReference>
<keyword evidence="1" id="KW-0680">Restriction system</keyword>
<evidence type="ECO:0000256" key="2">
    <source>
        <dbReference type="ARBA" id="ARBA00023125"/>
    </source>
</evidence>